<dbReference type="AlphaFoldDB" id="A0A2P8C7D8"/>
<keyword evidence="1" id="KW-1133">Transmembrane helix</keyword>
<dbReference type="PANTHER" id="PTHR37299:SF1">
    <property type="entry name" value="STAGE 0 SPORULATION PROTEIN A HOMOLOG"/>
    <property type="match status" value="1"/>
</dbReference>
<name>A0A2P8C7D8_9BACT</name>
<dbReference type="EMBL" id="BLAU01000001">
    <property type="protein sequence ID" value="GET22280.1"/>
    <property type="molecule type" value="Genomic_DNA"/>
</dbReference>
<dbReference type="InterPro" id="IPR007492">
    <property type="entry name" value="LytTR_DNA-bd_dom"/>
</dbReference>
<dbReference type="GO" id="GO:0003677">
    <property type="term" value="F:DNA binding"/>
    <property type="evidence" value="ECO:0007669"/>
    <property type="project" value="UniProtKB-KW"/>
</dbReference>
<keyword evidence="1" id="KW-0472">Membrane</keyword>
<dbReference type="InterPro" id="IPR046947">
    <property type="entry name" value="LytR-like"/>
</dbReference>
<protein>
    <submittedName>
        <fullName evidence="4">LytTr DNA-binding domain-containing protein</fullName>
    </submittedName>
</protein>
<feature type="transmembrane region" description="Helical" evidence="1">
    <location>
        <begin position="120"/>
        <end position="138"/>
    </location>
</feature>
<keyword evidence="4" id="KW-0238">DNA-binding</keyword>
<keyword evidence="6" id="KW-1185">Reference proteome</keyword>
<evidence type="ECO:0000313" key="3">
    <source>
        <dbReference type="EMBL" id="GET22280.1"/>
    </source>
</evidence>
<dbReference type="RefSeq" id="WP_106543482.1">
    <property type="nucleotide sequence ID" value="NZ_BLAU01000001.1"/>
</dbReference>
<keyword evidence="1" id="KW-0812">Transmembrane</keyword>
<evidence type="ECO:0000313" key="5">
    <source>
        <dbReference type="Proteomes" id="UP000240621"/>
    </source>
</evidence>
<reference evidence="4 5" key="1">
    <citation type="submission" date="2018-03" db="EMBL/GenBank/DDBJ databases">
        <title>Genomic Encyclopedia of Archaeal and Bacterial Type Strains, Phase II (KMG-II): from individual species to whole genera.</title>
        <authorList>
            <person name="Goeker M."/>
        </authorList>
    </citation>
    <scope>NUCLEOTIDE SEQUENCE [LARGE SCALE GENOMIC DNA]</scope>
    <source>
        <strain evidence="4 5">DSM 27267</strain>
    </source>
</reference>
<dbReference type="SMART" id="SM00850">
    <property type="entry name" value="LytTR"/>
    <property type="match status" value="1"/>
</dbReference>
<gene>
    <name evidence="4" type="ORF">CLV93_11210</name>
    <name evidence="3" type="ORF">JCM18694_25260</name>
</gene>
<dbReference type="Proteomes" id="UP000240621">
    <property type="component" value="Unassembled WGS sequence"/>
</dbReference>
<evidence type="ECO:0000313" key="4">
    <source>
        <dbReference type="EMBL" id="PSK80875.1"/>
    </source>
</evidence>
<feature type="domain" description="HTH LytTR-type" evidence="2">
    <location>
        <begin position="168"/>
        <end position="277"/>
    </location>
</feature>
<dbReference type="Gene3D" id="2.40.50.1020">
    <property type="entry name" value="LytTr DNA-binding domain"/>
    <property type="match status" value="1"/>
</dbReference>
<feature type="transmembrane region" description="Helical" evidence="1">
    <location>
        <begin position="51"/>
        <end position="78"/>
    </location>
</feature>
<dbReference type="Pfam" id="PF04397">
    <property type="entry name" value="LytTR"/>
    <property type="match status" value="1"/>
</dbReference>
<reference evidence="3 6" key="2">
    <citation type="submission" date="2019-10" db="EMBL/GenBank/DDBJ databases">
        <title>Prolixibacter strains distinguished by the presence of nitrate reductase genes were adept at nitrate-dependent anaerobic corrosion of metallic iron and carbon steel.</title>
        <authorList>
            <person name="Iino T."/>
            <person name="Shono N."/>
            <person name="Ito K."/>
            <person name="Nakamura R."/>
            <person name="Sueoka K."/>
            <person name="Harayama S."/>
            <person name="Ohkuma M."/>
        </authorList>
    </citation>
    <scope>NUCLEOTIDE SEQUENCE [LARGE SCALE GENOMIC DNA]</scope>
    <source>
        <strain evidence="3 6">MIC1-1</strain>
    </source>
</reference>
<sequence length="292" mass="33939">MLDYLNKPYPFNDDFKHNLRIILGISLVVFLFLLLYKPLDLSALDLYDKVYLLLGFALVTLFSLGINLLVLPAVFPGIFLSGKWKLKHEILWNLWMLLTITVGYFFYARLTGLYELNFSTLIRILLFGIIPVSLLIVINQNRRLKMTIHSVDAFSEGVKNSEDVMINFPSKYKRGNAQVNARDLVMIHSAQNYIEIYWKEGDELQKVMVRNTLGNAMKQVKRFPHIIRCHRTCIVNMKYVTRMRSSQHGYHIHLDGVADELHVSRSFAPLFREIYGKLHEPELFQAGSSLKR</sequence>
<dbReference type="GO" id="GO:0000156">
    <property type="term" value="F:phosphorelay response regulator activity"/>
    <property type="evidence" value="ECO:0007669"/>
    <property type="project" value="InterPro"/>
</dbReference>
<evidence type="ECO:0000256" key="1">
    <source>
        <dbReference type="SAM" id="Phobius"/>
    </source>
</evidence>
<evidence type="ECO:0000313" key="6">
    <source>
        <dbReference type="Proteomes" id="UP000396862"/>
    </source>
</evidence>
<dbReference type="Proteomes" id="UP000396862">
    <property type="component" value="Unassembled WGS sequence"/>
</dbReference>
<proteinExistence type="predicted"/>
<feature type="transmembrane region" description="Helical" evidence="1">
    <location>
        <begin position="90"/>
        <end position="108"/>
    </location>
</feature>
<evidence type="ECO:0000259" key="2">
    <source>
        <dbReference type="PROSITE" id="PS50930"/>
    </source>
</evidence>
<dbReference type="OrthoDB" id="1118393at2"/>
<comment type="caution">
    <text evidence="4">The sequence shown here is derived from an EMBL/GenBank/DDBJ whole genome shotgun (WGS) entry which is preliminary data.</text>
</comment>
<organism evidence="4 5">
    <name type="scientific">Prolixibacter denitrificans</name>
    <dbReference type="NCBI Taxonomy" id="1541063"/>
    <lineage>
        <taxon>Bacteria</taxon>
        <taxon>Pseudomonadati</taxon>
        <taxon>Bacteroidota</taxon>
        <taxon>Bacteroidia</taxon>
        <taxon>Marinilabiliales</taxon>
        <taxon>Prolixibacteraceae</taxon>
        <taxon>Prolixibacter</taxon>
    </lineage>
</organism>
<accession>A0A2P8C7D8</accession>
<dbReference type="EMBL" id="PYGC01000012">
    <property type="protein sequence ID" value="PSK80875.1"/>
    <property type="molecule type" value="Genomic_DNA"/>
</dbReference>
<feature type="transmembrane region" description="Helical" evidence="1">
    <location>
        <begin position="21"/>
        <end position="39"/>
    </location>
</feature>
<dbReference type="PANTHER" id="PTHR37299">
    <property type="entry name" value="TRANSCRIPTIONAL REGULATOR-RELATED"/>
    <property type="match status" value="1"/>
</dbReference>
<dbReference type="PROSITE" id="PS50930">
    <property type="entry name" value="HTH_LYTTR"/>
    <property type="match status" value="1"/>
</dbReference>